<accession>A0ABN1D4C6</accession>
<name>A0ABN1D4C6_SACER</name>
<feature type="signal peptide" evidence="3">
    <location>
        <begin position="1"/>
        <end position="24"/>
    </location>
</feature>
<comment type="caution">
    <text evidence="4">The sequence shown here is derived from an EMBL/GenBank/DDBJ whole genome shotgun (WGS) entry which is preliminary data.</text>
</comment>
<organism evidence="4 5">
    <name type="scientific">Saccharopolyspora erythraea</name>
    <name type="common">Streptomyces erythraeus</name>
    <dbReference type="NCBI Taxonomy" id="1836"/>
    <lineage>
        <taxon>Bacteria</taxon>
        <taxon>Bacillati</taxon>
        <taxon>Actinomycetota</taxon>
        <taxon>Actinomycetes</taxon>
        <taxon>Pseudonocardiales</taxon>
        <taxon>Pseudonocardiaceae</taxon>
        <taxon>Saccharopolyspora</taxon>
    </lineage>
</organism>
<gene>
    <name evidence="4" type="ORF">GCM10009533_35700</name>
</gene>
<dbReference type="RefSeq" id="WP_009944903.1">
    <property type="nucleotide sequence ID" value="NZ_BAAAGS010000022.1"/>
</dbReference>
<protein>
    <recommendedName>
        <fullName evidence="6">DUF4352 domain-containing protein</fullName>
    </recommendedName>
</protein>
<dbReference type="PROSITE" id="PS51257">
    <property type="entry name" value="PROKAR_LIPOPROTEIN"/>
    <property type="match status" value="1"/>
</dbReference>
<feature type="compositionally biased region" description="Polar residues" evidence="2">
    <location>
        <begin position="38"/>
        <end position="57"/>
    </location>
</feature>
<evidence type="ECO:0000256" key="3">
    <source>
        <dbReference type="SAM" id="SignalP"/>
    </source>
</evidence>
<keyword evidence="5" id="KW-1185">Reference proteome</keyword>
<feature type="region of interest" description="Disordered" evidence="2">
    <location>
        <begin position="30"/>
        <end position="57"/>
    </location>
</feature>
<evidence type="ECO:0000313" key="4">
    <source>
        <dbReference type="EMBL" id="GAA0533438.1"/>
    </source>
</evidence>
<reference evidence="4 5" key="1">
    <citation type="journal article" date="2019" name="Int. J. Syst. Evol. Microbiol.">
        <title>The Global Catalogue of Microorganisms (GCM) 10K type strain sequencing project: providing services to taxonomists for standard genome sequencing and annotation.</title>
        <authorList>
            <consortium name="The Broad Institute Genomics Platform"/>
            <consortium name="The Broad Institute Genome Sequencing Center for Infectious Disease"/>
            <person name="Wu L."/>
            <person name="Ma J."/>
        </authorList>
    </citation>
    <scope>NUCLEOTIDE SEQUENCE [LARGE SCALE GENOMIC DNA]</scope>
    <source>
        <strain evidence="4 5">JCM 10303</strain>
    </source>
</reference>
<sequence length="191" mass="19553">MKRLIAPVAVALLLGLTGCAGSNGADTIAPADVAGESSGETQNQQSAGEQQASTGSGTVKFGESVEFAPEADTALKVTLQAPTDQSALETMVPAEGKYVYIAAEAVLTDGIMGVVSGDEFTLVDGEGNRYEQAAATLDDMFLEMLAPNGEPGTGMIVYDVPEGTDLSSLKVEWEATDSSDKPVGIGGTWTA</sequence>
<evidence type="ECO:0008006" key="6">
    <source>
        <dbReference type="Google" id="ProtNLM"/>
    </source>
</evidence>
<evidence type="ECO:0000256" key="2">
    <source>
        <dbReference type="SAM" id="MobiDB-lite"/>
    </source>
</evidence>
<feature type="chain" id="PRO_5046451222" description="DUF4352 domain-containing protein" evidence="3">
    <location>
        <begin position="25"/>
        <end position="191"/>
    </location>
</feature>
<keyword evidence="1 3" id="KW-0732">Signal</keyword>
<evidence type="ECO:0000313" key="5">
    <source>
        <dbReference type="Proteomes" id="UP001500729"/>
    </source>
</evidence>
<dbReference type="InterPro" id="IPR029050">
    <property type="entry name" value="Immunoprotect_excell_Ig-like"/>
</dbReference>
<proteinExistence type="predicted"/>
<dbReference type="EMBL" id="BAAAGS010000022">
    <property type="protein sequence ID" value="GAA0533438.1"/>
    <property type="molecule type" value="Genomic_DNA"/>
</dbReference>
<dbReference type="Proteomes" id="UP001500729">
    <property type="component" value="Unassembled WGS sequence"/>
</dbReference>
<dbReference type="Gene3D" id="2.60.40.1240">
    <property type="match status" value="1"/>
</dbReference>
<evidence type="ECO:0000256" key="1">
    <source>
        <dbReference type="ARBA" id="ARBA00022729"/>
    </source>
</evidence>